<dbReference type="PANTHER" id="PTHR11548:SF9">
    <property type="entry name" value="THYMIDYLATE SYNTHASE"/>
    <property type="match status" value="1"/>
</dbReference>
<dbReference type="InterPro" id="IPR036926">
    <property type="entry name" value="Thymidate_synth/dCMP_Mease_sf"/>
</dbReference>
<comment type="subcellular location">
    <subcellularLocation>
        <location evidence="4">Cytoplasm</location>
    </subcellularLocation>
</comment>
<feature type="binding site" description="in other chain" evidence="4">
    <location>
        <begin position="195"/>
        <end position="198"/>
    </location>
    <ligand>
        <name>dUMP</name>
        <dbReference type="ChEBI" id="CHEBI:246422"/>
        <note>ligand shared between dimeric partners</note>
    </ligand>
</feature>
<proteinExistence type="inferred from homology"/>
<comment type="function">
    <text evidence="4">Catalyzes the reductive methylation of 2'-deoxyuridine-5'-monophosphate (dUMP) to 2'-deoxythymidine-5'-monophosphate (dTMP) while utilizing 5,10-methylenetetrahydrofolate (mTHF) as the methyl donor and reductant in the reaction, yielding dihydrofolate (DHF) as a by-product. This enzymatic reaction provides an intracellular de novo source of dTMP, an essential precursor for DNA biosynthesis.</text>
</comment>
<dbReference type="SUPFAM" id="SSF55831">
    <property type="entry name" value="Thymidylate synthase/dCMP hydroxymethylase"/>
    <property type="match status" value="1"/>
</dbReference>
<dbReference type="Proteomes" id="UP000075573">
    <property type="component" value="Unassembled WGS sequence"/>
</dbReference>
<sequence>MKEYHRSLSDVLIYGRKSKDRTGVGTRSLFGASYSYDISTHFPLVTTKFVPLRLVMAELFWFLSGCTNIRPLLEQNCHIWSEWPHDKYLRETGDVINIQEFESRILGDDAFAARWGDLGPVYGHQWRSWEGANGQVFDQVSEIIRMLKARPYDRGIIMSGWNVADLGKMALRPCHTLYQWKGWEDGTLDCVLYQRSGDAFLGVPFNIASATLLTHMLAKVTGHRPGRLTHHFADLHIYDNHVDQVNLQLGREPYELPRLRLDNVERFEDFTPAHVHLEGYRHHPAIKAPVAV</sequence>
<dbReference type="InterPro" id="IPR023451">
    <property type="entry name" value="Thymidate_synth/dCMP_Mease_dom"/>
</dbReference>
<comment type="similarity">
    <text evidence="4">Belongs to the thymidylate synthase family. Bacterial-type ThyA subfamily.</text>
</comment>
<evidence type="ECO:0000256" key="4">
    <source>
        <dbReference type="HAMAP-Rule" id="MF_00008"/>
    </source>
</evidence>
<dbReference type="RefSeq" id="WP_062497372.1">
    <property type="nucleotide sequence ID" value="NZ_LHZB01000118.1"/>
</dbReference>
<dbReference type="PATRIC" id="fig|442.7.peg.3372"/>
<comment type="catalytic activity">
    <reaction evidence="4">
        <text>dUMP + (6R)-5,10-methylene-5,6,7,8-tetrahydrofolate = 7,8-dihydrofolate + dTMP</text>
        <dbReference type="Rhea" id="RHEA:12104"/>
        <dbReference type="ChEBI" id="CHEBI:15636"/>
        <dbReference type="ChEBI" id="CHEBI:57451"/>
        <dbReference type="ChEBI" id="CHEBI:63528"/>
        <dbReference type="ChEBI" id="CHEBI:246422"/>
        <dbReference type="EC" id="2.1.1.45"/>
    </reaction>
</comment>
<feature type="active site" description="Nucleophile" evidence="4">
    <location>
        <position position="174"/>
    </location>
</feature>
<evidence type="ECO:0000313" key="7">
    <source>
        <dbReference type="Proteomes" id="UP000075573"/>
    </source>
</evidence>
<evidence type="ECO:0000256" key="3">
    <source>
        <dbReference type="ARBA" id="ARBA00022679"/>
    </source>
</evidence>
<dbReference type="AlphaFoldDB" id="A0A149QRY6"/>
<comment type="subunit">
    <text evidence="4">Homodimer.</text>
</comment>
<feature type="binding site" evidence="4">
    <location>
        <position position="291"/>
    </location>
    <ligand>
        <name>(6R)-5,10-methylene-5,6,7,8-tetrahydrofolate</name>
        <dbReference type="ChEBI" id="CHEBI:15636"/>
    </ligand>
</feature>
<feature type="domain" description="Thymidylate synthase/dCMP hydroxymethylase" evidence="5">
    <location>
        <begin position="2"/>
        <end position="292"/>
    </location>
</feature>
<dbReference type="Pfam" id="PF00303">
    <property type="entry name" value="Thymidylat_synt"/>
    <property type="match status" value="1"/>
</dbReference>
<evidence type="ECO:0000313" key="6">
    <source>
        <dbReference type="EMBL" id="KXV00086.1"/>
    </source>
</evidence>
<dbReference type="GO" id="GO:0006235">
    <property type="term" value="P:dTTP biosynthetic process"/>
    <property type="evidence" value="ECO:0007669"/>
    <property type="project" value="UniProtKB-UniRule"/>
</dbReference>
<gene>
    <name evidence="4" type="primary">thyA</name>
    <name evidence="6" type="ORF">AD929_12750</name>
</gene>
<dbReference type="EC" id="2.1.1.45" evidence="1 4"/>
<dbReference type="NCBIfam" id="TIGR03284">
    <property type="entry name" value="thym_sym"/>
    <property type="match status" value="1"/>
</dbReference>
<dbReference type="GO" id="GO:0006231">
    <property type="term" value="P:dTMP biosynthetic process"/>
    <property type="evidence" value="ECO:0007669"/>
    <property type="project" value="UniProtKB-UniRule"/>
</dbReference>
<dbReference type="PANTHER" id="PTHR11548">
    <property type="entry name" value="THYMIDYLATE SYNTHASE 1"/>
    <property type="match status" value="1"/>
</dbReference>
<dbReference type="GO" id="GO:0004799">
    <property type="term" value="F:thymidylate synthase activity"/>
    <property type="evidence" value="ECO:0007669"/>
    <property type="project" value="UniProtKB-UniRule"/>
</dbReference>
<feature type="binding site" description="in other chain" evidence="4">
    <location>
        <position position="206"/>
    </location>
    <ligand>
        <name>dUMP</name>
        <dbReference type="ChEBI" id="CHEBI:246422"/>
        <note>ligand shared between dimeric partners</note>
    </ligand>
</feature>
<evidence type="ECO:0000256" key="1">
    <source>
        <dbReference type="ARBA" id="ARBA00011947"/>
    </source>
</evidence>
<dbReference type="GO" id="GO:0032259">
    <property type="term" value="P:methylation"/>
    <property type="evidence" value="ECO:0007669"/>
    <property type="project" value="UniProtKB-KW"/>
</dbReference>
<dbReference type="HAMAP" id="MF_00008">
    <property type="entry name" value="Thymidy_synth_bact"/>
    <property type="match status" value="1"/>
</dbReference>
<dbReference type="PRINTS" id="PR00108">
    <property type="entry name" value="THYMDSNTHASE"/>
</dbReference>
<comment type="pathway">
    <text evidence="4">Pyrimidine metabolism; dTTP biosynthesis.</text>
</comment>
<evidence type="ECO:0000259" key="5">
    <source>
        <dbReference type="Pfam" id="PF00303"/>
    </source>
</evidence>
<reference evidence="6 7" key="1">
    <citation type="submission" date="2015-06" db="EMBL/GenBank/DDBJ databases">
        <title>Improved classification and identification of acetic acid bacteria using matrix-assisted laser desorption/ionization time-of-flight mass spectrometry; Gluconobacter nephelii and Gluconobacter uchimurae are later heterotypic synonyms of Gluconobacter japonicus and Gluconobacter oxydans, respectively.</title>
        <authorList>
            <person name="Li L."/>
            <person name="Cleenwerck I."/>
            <person name="De Vuyst L."/>
            <person name="Vandamme P."/>
        </authorList>
    </citation>
    <scope>NUCLEOTIDE SEQUENCE [LARGE SCALE GENOMIC DNA]</scope>
    <source>
        <strain evidence="6 7">LMG 1764</strain>
    </source>
</reference>
<comment type="caution">
    <text evidence="6">The sequence shown here is derived from an EMBL/GenBank/DDBJ whole genome shotgun (WGS) entry which is preliminary data.</text>
</comment>
<dbReference type="InterPro" id="IPR045097">
    <property type="entry name" value="Thymidate_synth/dCMP_Mease"/>
</dbReference>
<dbReference type="UniPathway" id="UPA00575"/>
<organism evidence="6 7">
    <name type="scientific">Gluconobacter potus</name>
    <dbReference type="NCBI Taxonomy" id="2724927"/>
    <lineage>
        <taxon>Bacteria</taxon>
        <taxon>Pseudomonadati</taxon>
        <taxon>Pseudomonadota</taxon>
        <taxon>Alphaproteobacteria</taxon>
        <taxon>Acetobacterales</taxon>
        <taxon>Acetobacteraceae</taxon>
        <taxon>Gluconobacter</taxon>
    </lineage>
</organism>
<accession>A0A149QRY6</accession>
<feature type="binding site" description="in other chain" evidence="4">
    <location>
        <begin position="236"/>
        <end position="238"/>
    </location>
    <ligand>
        <name>dUMP</name>
        <dbReference type="ChEBI" id="CHEBI:246422"/>
        <note>ligand shared between dimeric partners</note>
    </ligand>
</feature>
<dbReference type="CDD" id="cd00351">
    <property type="entry name" value="TS_Pyrimidine_HMase"/>
    <property type="match status" value="1"/>
</dbReference>
<comment type="caution">
    <text evidence="4">Lacks conserved residue(s) required for the propagation of feature annotation.</text>
</comment>
<dbReference type="GO" id="GO:0005829">
    <property type="term" value="C:cytosol"/>
    <property type="evidence" value="ECO:0007669"/>
    <property type="project" value="TreeGrafter"/>
</dbReference>
<feature type="binding site" evidence="4">
    <location>
        <position position="198"/>
    </location>
    <ligand>
        <name>(6R)-5,10-methylene-5,6,7,8-tetrahydrofolate</name>
        <dbReference type="ChEBI" id="CHEBI:15636"/>
    </ligand>
</feature>
<feature type="binding site" description="in other chain" evidence="4">
    <location>
        <position position="21"/>
    </location>
    <ligand>
        <name>dUMP</name>
        <dbReference type="ChEBI" id="CHEBI:246422"/>
        <note>ligand shared between dimeric partners</note>
    </ligand>
</feature>
<evidence type="ECO:0000256" key="2">
    <source>
        <dbReference type="ARBA" id="ARBA00022603"/>
    </source>
</evidence>
<protein>
    <recommendedName>
        <fullName evidence="1 4">Thymidylate synthase</fullName>
        <shortName evidence="4">TS</shortName>
        <shortName evidence="4">TSase</shortName>
        <ecNumber evidence="1 4">2.1.1.45</ecNumber>
    </recommendedName>
</protein>
<dbReference type="InterPro" id="IPR000398">
    <property type="entry name" value="Thymidylate_synthase"/>
</dbReference>
<keyword evidence="2 4" id="KW-0489">Methyltransferase</keyword>
<keyword evidence="4" id="KW-0963">Cytoplasm</keyword>
<dbReference type="Gene3D" id="3.30.572.10">
    <property type="entry name" value="Thymidylate synthase/dCMP hydroxymethylase domain"/>
    <property type="match status" value="1"/>
</dbReference>
<dbReference type="EMBL" id="LHZB01000118">
    <property type="protein sequence ID" value="KXV00086.1"/>
    <property type="molecule type" value="Genomic_DNA"/>
</dbReference>
<name>A0A149QRY6_9PROT</name>
<keyword evidence="4" id="KW-0545">Nucleotide biosynthesis</keyword>
<keyword evidence="3 4" id="KW-0808">Transferase</keyword>